<comment type="caution">
    <text evidence="2">The sequence shown here is derived from an EMBL/GenBank/DDBJ whole genome shotgun (WGS) entry which is preliminary data.</text>
</comment>
<organism evidence="2 3">
    <name type="scientific">Aestuariibaculum suncheonense</name>
    <dbReference type="NCBI Taxonomy" id="1028745"/>
    <lineage>
        <taxon>Bacteria</taxon>
        <taxon>Pseudomonadati</taxon>
        <taxon>Bacteroidota</taxon>
        <taxon>Flavobacteriia</taxon>
        <taxon>Flavobacteriales</taxon>
        <taxon>Flavobacteriaceae</taxon>
    </lineage>
</organism>
<proteinExistence type="predicted"/>
<feature type="domain" description="Glycosyl transferase family 1" evidence="1">
    <location>
        <begin position="161"/>
        <end position="317"/>
    </location>
</feature>
<dbReference type="Gene3D" id="3.40.50.2000">
    <property type="entry name" value="Glycogen Phosphorylase B"/>
    <property type="match status" value="2"/>
</dbReference>
<dbReference type="EMBL" id="JACVXC010000009">
    <property type="protein sequence ID" value="MBD0837004.1"/>
    <property type="molecule type" value="Genomic_DNA"/>
</dbReference>
<dbReference type="GO" id="GO:0016757">
    <property type="term" value="F:glycosyltransferase activity"/>
    <property type="evidence" value="ECO:0007669"/>
    <property type="project" value="InterPro"/>
</dbReference>
<reference evidence="2" key="1">
    <citation type="journal article" date="2013" name="Int. J. Syst. Evol. Microbiol.">
        <title>Aestuariibaculum suncheonense gen. nov., sp. nov., a marine bacterium of the family Flavobacteriaceae isolated from a tidal flat and emended descriptions of the genera Gaetbulibacter and Tamlana.</title>
        <authorList>
            <person name="Jeong S.H."/>
            <person name="Park M.S."/>
            <person name="Jin H.M."/>
            <person name="Lee K."/>
            <person name="Park W."/>
            <person name="Jeon C.O."/>
        </authorList>
    </citation>
    <scope>NUCLEOTIDE SEQUENCE</scope>
    <source>
        <strain evidence="2">SC17</strain>
    </source>
</reference>
<reference evidence="2" key="2">
    <citation type="submission" date="2020-09" db="EMBL/GenBank/DDBJ databases">
        <authorList>
            <person name="Wu Z."/>
        </authorList>
    </citation>
    <scope>NUCLEOTIDE SEQUENCE</scope>
    <source>
        <strain evidence="2">SC17</strain>
    </source>
</reference>
<dbReference type="RefSeq" id="WP_188217498.1">
    <property type="nucleotide sequence ID" value="NZ_BAABGH010000002.1"/>
</dbReference>
<dbReference type="InterPro" id="IPR001296">
    <property type="entry name" value="Glyco_trans_1"/>
</dbReference>
<dbReference type="Proteomes" id="UP000602057">
    <property type="component" value="Unassembled WGS sequence"/>
</dbReference>
<dbReference type="SUPFAM" id="SSF53756">
    <property type="entry name" value="UDP-Glycosyltransferase/glycogen phosphorylase"/>
    <property type="match status" value="1"/>
</dbReference>
<dbReference type="PANTHER" id="PTHR45947">
    <property type="entry name" value="SULFOQUINOVOSYL TRANSFERASE SQD2"/>
    <property type="match status" value="1"/>
</dbReference>
<dbReference type="AlphaFoldDB" id="A0A8J6QBB5"/>
<evidence type="ECO:0000313" key="2">
    <source>
        <dbReference type="EMBL" id="MBD0837004.1"/>
    </source>
</evidence>
<accession>A0A8J6QBB5</accession>
<dbReference type="Pfam" id="PF00534">
    <property type="entry name" value="Glycos_transf_1"/>
    <property type="match status" value="1"/>
</dbReference>
<evidence type="ECO:0000313" key="3">
    <source>
        <dbReference type="Proteomes" id="UP000602057"/>
    </source>
</evidence>
<keyword evidence="3" id="KW-1185">Reference proteome</keyword>
<gene>
    <name evidence="2" type="ORF">ICJ84_16335</name>
</gene>
<dbReference type="PANTHER" id="PTHR45947:SF3">
    <property type="entry name" value="SULFOQUINOVOSYL TRANSFERASE SQD2"/>
    <property type="match status" value="1"/>
</dbReference>
<dbReference type="InterPro" id="IPR050194">
    <property type="entry name" value="Glycosyltransferase_grp1"/>
</dbReference>
<name>A0A8J6QBB5_9FLAO</name>
<evidence type="ECO:0000259" key="1">
    <source>
        <dbReference type="Pfam" id="PF00534"/>
    </source>
</evidence>
<sequence length="336" mass="37656">MTNLVYIGNKLNNARATVTSIDVLGPLLENEGYRVTYASGKSNKTLRFLDMLFTVWKSRRTTDYVLIDTYSTLNFYYAFAVSQVCRCLQIKYIPILHGGNLPERLERHPKMSQAVFNHAFANMAPSLYLKTAFESKGYTSIVNIPNAINLGAYAFKERTIDEIQLLWVRAFHKTYNPLLAIAVVKALQATGASATLTMVGPDKDGTLQQAKAYAEKQGVTVKFTGKLEKAEWITLSQQCNVFINTTHFDNMPVSVLEAMALGLPVVSTNVGGMPYIINDQTDGILVEPDAVQPFVEAIQGLKKDPDLTKKITRNARKKVEQYDWEIVKDLWKSLLV</sequence>
<dbReference type="CDD" id="cd03801">
    <property type="entry name" value="GT4_PimA-like"/>
    <property type="match status" value="1"/>
</dbReference>
<protein>
    <submittedName>
        <fullName evidence="2">Glycosyltransferase family 4 protein</fullName>
    </submittedName>
</protein>